<keyword evidence="5" id="KW-1185">Reference proteome</keyword>
<keyword evidence="1" id="KW-0539">Nucleus</keyword>
<dbReference type="SMART" id="SM00414">
    <property type="entry name" value="H2A"/>
    <property type="match status" value="1"/>
</dbReference>
<keyword evidence="1" id="KW-0238">DNA-binding</keyword>
<dbReference type="GO" id="GO:0000786">
    <property type="term" value="C:nucleosome"/>
    <property type="evidence" value="ECO:0007669"/>
    <property type="project" value="UniProtKB-KW"/>
</dbReference>
<name>A0A7J0F046_9ERIC</name>
<dbReference type="GO" id="GO:0003677">
    <property type="term" value="F:DNA binding"/>
    <property type="evidence" value="ECO:0007669"/>
    <property type="project" value="UniProtKB-KW"/>
</dbReference>
<reference evidence="4 5" key="1">
    <citation type="submission" date="2019-07" db="EMBL/GenBank/DDBJ databases">
        <title>De Novo Assembly of kiwifruit Actinidia rufa.</title>
        <authorList>
            <person name="Sugita-Konishi S."/>
            <person name="Sato K."/>
            <person name="Mori E."/>
            <person name="Abe Y."/>
            <person name="Kisaki G."/>
            <person name="Hamano K."/>
            <person name="Suezawa K."/>
            <person name="Otani M."/>
            <person name="Fukuda T."/>
            <person name="Manabe T."/>
            <person name="Gomi K."/>
            <person name="Tabuchi M."/>
            <person name="Akimitsu K."/>
            <person name="Kataoka I."/>
        </authorList>
    </citation>
    <scope>NUCLEOTIDE SEQUENCE [LARGE SCALE GENOMIC DNA]</scope>
    <source>
        <strain evidence="5">cv. Fuchu</strain>
    </source>
</reference>
<accession>A0A7J0F046</accession>
<dbReference type="GO" id="GO:0030527">
    <property type="term" value="F:structural constituent of chromatin"/>
    <property type="evidence" value="ECO:0007669"/>
    <property type="project" value="InterPro"/>
</dbReference>
<comment type="subcellular location">
    <subcellularLocation>
        <location evidence="1">Nucleus</location>
    </subcellularLocation>
</comment>
<keyword evidence="1" id="KW-0544">Nucleosome core</keyword>
<dbReference type="AlphaFoldDB" id="A0A7J0F046"/>
<evidence type="ECO:0000256" key="2">
    <source>
        <dbReference type="SAM" id="MobiDB-lite"/>
    </source>
</evidence>
<dbReference type="EMBL" id="BJWL01000008">
    <property type="protein sequence ID" value="GFY92065.1"/>
    <property type="molecule type" value="Genomic_DNA"/>
</dbReference>
<feature type="region of interest" description="Disordered" evidence="2">
    <location>
        <begin position="1"/>
        <end position="60"/>
    </location>
</feature>
<comment type="caution">
    <text evidence="4">The sequence shown here is derived from an EMBL/GenBank/DDBJ whole genome shotgun (WGS) entry which is preliminary data.</text>
</comment>
<organism evidence="4 5">
    <name type="scientific">Actinidia rufa</name>
    <dbReference type="NCBI Taxonomy" id="165716"/>
    <lineage>
        <taxon>Eukaryota</taxon>
        <taxon>Viridiplantae</taxon>
        <taxon>Streptophyta</taxon>
        <taxon>Embryophyta</taxon>
        <taxon>Tracheophyta</taxon>
        <taxon>Spermatophyta</taxon>
        <taxon>Magnoliopsida</taxon>
        <taxon>eudicotyledons</taxon>
        <taxon>Gunneridae</taxon>
        <taxon>Pentapetalae</taxon>
        <taxon>asterids</taxon>
        <taxon>Ericales</taxon>
        <taxon>Actinidiaceae</taxon>
        <taxon>Actinidia</taxon>
    </lineage>
</organism>
<evidence type="ECO:0000313" key="4">
    <source>
        <dbReference type="EMBL" id="GFY92065.1"/>
    </source>
</evidence>
<dbReference type="InterPro" id="IPR002119">
    <property type="entry name" value="Histone_H2A"/>
</dbReference>
<dbReference type="SUPFAM" id="SSF47113">
    <property type="entry name" value="Histone-fold"/>
    <property type="match status" value="1"/>
</dbReference>
<keyword evidence="1" id="KW-0158">Chromosome</keyword>
<gene>
    <name evidence="4" type="ORF">Acr_08g0004610</name>
</gene>
<dbReference type="Pfam" id="PF16211">
    <property type="entry name" value="Histone_H2A_C"/>
    <property type="match status" value="1"/>
</dbReference>
<dbReference type="Gene3D" id="1.10.20.10">
    <property type="entry name" value="Histone, subunit A"/>
    <property type="match status" value="1"/>
</dbReference>
<evidence type="ECO:0000313" key="5">
    <source>
        <dbReference type="Proteomes" id="UP000585474"/>
    </source>
</evidence>
<dbReference type="GO" id="GO:0046982">
    <property type="term" value="F:protein heterodimerization activity"/>
    <property type="evidence" value="ECO:0007669"/>
    <property type="project" value="InterPro"/>
</dbReference>
<evidence type="ECO:0000259" key="3">
    <source>
        <dbReference type="Pfam" id="PF16211"/>
    </source>
</evidence>
<protein>
    <recommendedName>
        <fullName evidence="1">Histone H2A</fullName>
    </recommendedName>
</protein>
<sequence>MKGGKSKSETKKTITNTLLLVMKRGAGSEKAENKPAKNGKAMKDPNRPKRPAPVPSSFSCTRSLSESGESEFIESSESNFSRFVGCNIVDLSHFRALEKWTSRTEGSWLLPVLELAENAARDNKKNIIIPRHVLIAIRNDEELGKLLAGMIIAHGRVLPHINPMLLLKKTDKAATKEPNHPPRPPSLPRKLLSFAQSSLSFCM</sequence>
<dbReference type="InterPro" id="IPR032454">
    <property type="entry name" value="Histone_H2A_C"/>
</dbReference>
<evidence type="ECO:0000256" key="1">
    <source>
        <dbReference type="RuleBase" id="RU003767"/>
    </source>
</evidence>
<dbReference type="GO" id="GO:0005634">
    <property type="term" value="C:nucleus"/>
    <property type="evidence" value="ECO:0007669"/>
    <property type="project" value="UniProtKB-SubCell"/>
</dbReference>
<dbReference type="PRINTS" id="PR00620">
    <property type="entry name" value="HISTONEH2A"/>
</dbReference>
<dbReference type="Proteomes" id="UP000585474">
    <property type="component" value="Unassembled WGS sequence"/>
</dbReference>
<proteinExistence type="inferred from homology"/>
<dbReference type="InterPro" id="IPR009072">
    <property type="entry name" value="Histone-fold"/>
</dbReference>
<comment type="similarity">
    <text evidence="1">Belongs to the histone H2A family.</text>
</comment>
<dbReference type="PANTHER" id="PTHR23430">
    <property type="entry name" value="HISTONE H2A"/>
    <property type="match status" value="1"/>
</dbReference>
<comment type="subunit">
    <text evidence="1">The nucleosome is a histone octamer containing two molecules each of H2A, H2B, H3 and H4 assembled in one H3-H4 heterotetramer and two H2A-H2B heterodimers. The octamer wraps approximately 147 bp of DNA.</text>
</comment>
<feature type="compositionally biased region" description="Basic and acidic residues" evidence="2">
    <location>
        <begin position="1"/>
        <end position="12"/>
    </location>
</feature>
<feature type="compositionally biased region" description="Basic and acidic residues" evidence="2">
    <location>
        <begin position="26"/>
        <end position="47"/>
    </location>
</feature>
<feature type="domain" description="Histone H2A C-terminal" evidence="3">
    <location>
        <begin position="141"/>
        <end position="174"/>
    </location>
</feature>